<name>B3T4H3_9ZZZZ</name>
<dbReference type="PRINTS" id="PR00153">
    <property type="entry name" value="CSAPPISMRASE"/>
</dbReference>
<dbReference type="EC" id="5.2.1.8" evidence="1"/>
<dbReference type="PROSITE" id="PS50072">
    <property type="entry name" value="CSA_PPIASE_2"/>
    <property type="match status" value="1"/>
</dbReference>
<dbReference type="SUPFAM" id="SSF50891">
    <property type="entry name" value="Cyclophilin-like"/>
    <property type="match status" value="1"/>
</dbReference>
<keyword evidence="2" id="KW-0697">Rotamase</keyword>
<dbReference type="InterPro" id="IPR002130">
    <property type="entry name" value="Cyclophilin-type_PPIase_dom"/>
</dbReference>
<gene>
    <name evidence="5" type="ORF">ALOHA_HF4000ANIW137G21ctg1g10</name>
</gene>
<feature type="domain" description="PPIase cyclophilin-type" evidence="4">
    <location>
        <begin position="235"/>
        <end position="396"/>
    </location>
</feature>
<dbReference type="EMBL" id="EU016601">
    <property type="protein sequence ID" value="ABZ07482.1"/>
    <property type="molecule type" value="Genomic_DNA"/>
</dbReference>
<dbReference type="Gene3D" id="2.40.100.10">
    <property type="entry name" value="Cyclophilin-like"/>
    <property type="match status" value="1"/>
</dbReference>
<evidence type="ECO:0000256" key="3">
    <source>
        <dbReference type="ARBA" id="ARBA00023235"/>
    </source>
</evidence>
<protein>
    <recommendedName>
        <fullName evidence="1">peptidylprolyl isomerase</fullName>
        <ecNumber evidence="1">5.2.1.8</ecNumber>
    </recommendedName>
</protein>
<evidence type="ECO:0000256" key="2">
    <source>
        <dbReference type="ARBA" id="ARBA00023110"/>
    </source>
</evidence>
<sequence length="397" mass="43360">MSPEAQGFRSTRSGISRVYVAPLNSSAMDHKAALLALVLVSGSLAGCTGDPDAGGNDEIDAATLQNLQDFINGTMETEWINDRGDSGHHWNISLSDDEWLEVKSARAIMYLYHDGDGHFESWPAMIVSDEGYFAQWPSYALVGSSPIFGGDYSLCIDWNDGICYDYNRGSEYEIVEWSVIYRIHSTTGVNYYYTGAFSPEAPLLENQTITLEVSYVPWNSTGGENSTEEYNRIYGTIVIDLYPNDAPRHVDSFVAHIENGLYNNTLFHRVIDGFMIQGGNINGTGGYAANWYGYCNGEVANIWSCDTVDWTIPSESYNGLTHGPGTLAMAGSGDPDSGGSQFYIVPSDSMPSHLDGSYTVFGQVISGQEHVDAISDVDTGSNDSPVYDVILEGAWVN</sequence>
<keyword evidence="3 5" id="KW-0413">Isomerase</keyword>
<evidence type="ECO:0000313" key="5">
    <source>
        <dbReference type="EMBL" id="ABZ07482.1"/>
    </source>
</evidence>
<dbReference type="PANTHER" id="PTHR45625">
    <property type="entry name" value="PEPTIDYL-PROLYL CIS-TRANS ISOMERASE-RELATED"/>
    <property type="match status" value="1"/>
</dbReference>
<dbReference type="PANTHER" id="PTHR45625:SF4">
    <property type="entry name" value="PEPTIDYLPROLYL ISOMERASE DOMAIN AND WD REPEAT-CONTAINING PROTEIN 1"/>
    <property type="match status" value="1"/>
</dbReference>
<accession>B3T4H3</accession>
<dbReference type="InterPro" id="IPR029000">
    <property type="entry name" value="Cyclophilin-like_dom_sf"/>
</dbReference>
<reference evidence="5" key="1">
    <citation type="journal article" date="2008" name="ISME J.">
        <title>Genomic patterns of recombination, clonal divergence and environment in marine microbial populations.</title>
        <authorList>
            <person name="Konstantinidis K.T."/>
            <person name="Delong E.F."/>
        </authorList>
    </citation>
    <scope>NUCLEOTIDE SEQUENCE</scope>
</reference>
<dbReference type="AlphaFoldDB" id="B3T4H3"/>
<dbReference type="GO" id="GO:0003755">
    <property type="term" value="F:peptidyl-prolyl cis-trans isomerase activity"/>
    <property type="evidence" value="ECO:0007669"/>
    <property type="project" value="UniProtKB-KW"/>
</dbReference>
<organism evidence="5">
    <name type="scientific">uncultured marine microorganism HF4000_ANIW137G21</name>
    <dbReference type="NCBI Taxonomy" id="455530"/>
    <lineage>
        <taxon>unclassified sequences</taxon>
        <taxon>environmental samples</taxon>
    </lineage>
</organism>
<dbReference type="PROSITE" id="PS00170">
    <property type="entry name" value="CSA_PPIASE_1"/>
    <property type="match status" value="1"/>
</dbReference>
<dbReference type="InterPro" id="IPR020892">
    <property type="entry name" value="Cyclophilin-type_PPIase_CS"/>
</dbReference>
<dbReference type="CDD" id="cd00317">
    <property type="entry name" value="cyclophilin"/>
    <property type="match status" value="1"/>
</dbReference>
<proteinExistence type="predicted"/>
<evidence type="ECO:0000259" key="4">
    <source>
        <dbReference type="PROSITE" id="PS50072"/>
    </source>
</evidence>
<dbReference type="InterPro" id="IPR044666">
    <property type="entry name" value="Cyclophilin_A-like"/>
</dbReference>
<dbReference type="GO" id="GO:0006457">
    <property type="term" value="P:protein folding"/>
    <property type="evidence" value="ECO:0007669"/>
    <property type="project" value="InterPro"/>
</dbReference>
<evidence type="ECO:0000256" key="1">
    <source>
        <dbReference type="ARBA" id="ARBA00013194"/>
    </source>
</evidence>
<dbReference type="Pfam" id="PF00160">
    <property type="entry name" value="Pro_isomerase"/>
    <property type="match status" value="1"/>
</dbReference>